<dbReference type="Pfam" id="PF00668">
    <property type="entry name" value="Condensation"/>
    <property type="match status" value="1"/>
</dbReference>
<dbReference type="CDD" id="cd19531">
    <property type="entry name" value="LCL_NRPS-like"/>
    <property type="match status" value="1"/>
</dbReference>
<dbReference type="RefSeq" id="WP_273580837.1">
    <property type="nucleotide sequence ID" value="NZ_JAQRFO010000049.1"/>
</dbReference>
<dbReference type="SUPFAM" id="SSF52777">
    <property type="entry name" value="CoA-dependent acyltransferases"/>
    <property type="match status" value="2"/>
</dbReference>
<feature type="domain" description="Condensation" evidence="1">
    <location>
        <begin position="38"/>
        <end position="479"/>
    </location>
</feature>
<evidence type="ECO:0000313" key="3">
    <source>
        <dbReference type="Proteomes" id="UP001214757"/>
    </source>
</evidence>
<feature type="non-terminal residue" evidence="2">
    <location>
        <position position="480"/>
    </location>
</feature>
<dbReference type="PANTHER" id="PTHR45398">
    <property type="match status" value="1"/>
</dbReference>
<gene>
    <name evidence="2" type="ORF">PSI22_17400</name>
</gene>
<comment type="caution">
    <text evidence="2">The sequence shown here is derived from an EMBL/GenBank/DDBJ whole genome shotgun (WGS) entry which is preliminary data.</text>
</comment>
<evidence type="ECO:0000259" key="1">
    <source>
        <dbReference type="Pfam" id="PF00668"/>
    </source>
</evidence>
<dbReference type="InterPro" id="IPR001242">
    <property type="entry name" value="Condensation_dom"/>
</dbReference>
<proteinExistence type="predicted"/>
<sequence length="480" mass="53706">MNLDNLKRAVLKKKIRQQLQTQQQQRPSIKQVDRNLPLPLSFAQQRLWFLAQLDPAASLAYHIPIALRLTGQLDRHALTTALDHLIARHESLRTRFVLVEGQPCQHIDPADIGFVLSCQDLRSLDPAMHSNRIAELADFEAQTPFDFTQGPLIRGQLLQLTDEAHVLLLTQHHIIADGWSIGVLVHELGTLYRTALDGHDDPLPPLPIQYADYAVWQRDWLQGDILTEQRDFWCSQLQDAPALLALPTDRPRPPVQRYAGGQVPFQLDATLLASLKELGQRHNTTLFMTVLTAWSIVLTRLSGQDDIVIGTPVANRPRHELENQIGFFVNTLALRVTLGDTSRVTDLLTQVRERALAAYAHQELPFEQVVEALQPDRSLSYSPVFQVMLTLNNTPSQSLTLPGLQLTPVEQVRYGAHFDLTLSLTETEAGLIGDLEYAADLFDPATVERMVGYLENVLAAMTADATQAIASLPMLPSSER</sequence>
<dbReference type="Proteomes" id="UP001214757">
    <property type="component" value="Unassembled WGS sequence"/>
</dbReference>
<dbReference type="Gene3D" id="3.30.559.10">
    <property type="entry name" value="Chloramphenicol acetyltransferase-like domain"/>
    <property type="match status" value="1"/>
</dbReference>
<dbReference type="InterPro" id="IPR023213">
    <property type="entry name" value="CAT-like_dom_sf"/>
</dbReference>
<keyword evidence="3" id="KW-1185">Reference proteome</keyword>
<dbReference type="EMBL" id="JAQRFO010000049">
    <property type="protein sequence ID" value="MDC9623365.1"/>
    <property type="molecule type" value="Genomic_DNA"/>
</dbReference>
<organism evidence="2 3">
    <name type="scientific">Xenorhabdus aichiensis</name>
    <dbReference type="NCBI Taxonomy" id="3025874"/>
    <lineage>
        <taxon>Bacteria</taxon>
        <taxon>Pseudomonadati</taxon>
        <taxon>Pseudomonadota</taxon>
        <taxon>Gammaproteobacteria</taxon>
        <taxon>Enterobacterales</taxon>
        <taxon>Morganellaceae</taxon>
        <taxon>Xenorhabdus</taxon>
    </lineage>
</organism>
<accession>A0ABT5M8S4</accession>
<protein>
    <submittedName>
        <fullName evidence="2">Condensation domain-containing protein</fullName>
    </submittedName>
</protein>
<reference evidence="2 3" key="1">
    <citation type="submission" date="2023-02" db="EMBL/GenBank/DDBJ databases">
        <title>Entomopathogenic bacteria.</title>
        <authorList>
            <person name="Machado R.A."/>
        </authorList>
    </citation>
    <scope>NUCLEOTIDE SEQUENCE [LARGE SCALE GENOMIC DNA]</scope>
    <source>
        <strain evidence="2 3">XENO-7</strain>
    </source>
</reference>
<dbReference type="PANTHER" id="PTHR45398:SF1">
    <property type="entry name" value="ENZYME, PUTATIVE (JCVI)-RELATED"/>
    <property type="match status" value="1"/>
</dbReference>
<evidence type="ECO:0000313" key="2">
    <source>
        <dbReference type="EMBL" id="MDC9623365.1"/>
    </source>
</evidence>
<dbReference type="Gene3D" id="3.30.559.30">
    <property type="entry name" value="Nonribosomal peptide synthetase, condensation domain"/>
    <property type="match status" value="1"/>
</dbReference>
<name>A0ABT5M8S4_9GAMM</name>